<evidence type="ECO:0000313" key="2">
    <source>
        <dbReference type="Proteomes" id="UP001189429"/>
    </source>
</evidence>
<sequence length="169" mass="18984">MSGCAGVHAAAAFPGRVAGLAMCCTNRGIERDDEDQRLSDVALFRPALQWPEEFPMKGLHPKFQEERPDMVNLFLEVRSFNSGVPSEVEQACRDNPVALDRVAQLDIPMLMLSAEFDWFFSRAMLSRSAQHCRNCTFVSCHGHGHSVYFEDPDLFHTTAMEWMRGAGIC</sequence>
<reference evidence="1" key="1">
    <citation type="submission" date="2023-10" db="EMBL/GenBank/DDBJ databases">
        <authorList>
            <person name="Chen Y."/>
            <person name="Shah S."/>
            <person name="Dougan E. K."/>
            <person name="Thang M."/>
            <person name="Chan C."/>
        </authorList>
    </citation>
    <scope>NUCLEOTIDE SEQUENCE [LARGE SCALE GENOMIC DNA]</scope>
</reference>
<gene>
    <name evidence="1" type="ORF">PCOR1329_LOCUS8949</name>
</gene>
<accession>A0ABN9QBV2</accession>
<dbReference type="Gene3D" id="3.40.50.1820">
    <property type="entry name" value="alpha/beta hydrolase"/>
    <property type="match status" value="1"/>
</dbReference>
<proteinExistence type="predicted"/>
<dbReference type="InterPro" id="IPR029058">
    <property type="entry name" value="AB_hydrolase_fold"/>
</dbReference>
<evidence type="ECO:0000313" key="1">
    <source>
        <dbReference type="EMBL" id="CAK0800923.1"/>
    </source>
</evidence>
<dbReference type="Proteomes" id="UP001189429">
    <property type="component" value="Unassembled WGS sequence"/>
</dbReference>
<keyword evidence="2" id="KW-1185">Reference proteome</keyword>
<protein>
    <submittedName>
        <fullName evidence="1">Uncharacterized protein</fullName>
    </submittedName>
</protein>
<dbReference type="EMBL" id="CAUYUJ010002470">
    <property type="protein sequence ID" value="CAK0800923.1"/>
    <property type="molecule type" value="Genomic_DNA"/>
</dbReference>
<organism evidence="1 2">
    <name type="scientific">Prorocentrum cordatum</name>
    <dbReference type="NCBI Taxonomy" id="2364126"/>
    <lineage>
        <taxon>Eukaryota</taxon>
        <taxon>Sar</taxon>
        <taxon>Alveolata</taxon>
        <taxon>Dinophyceae</taxon>
        <taxon>Prorocentrales</taxon>
        <taxon>Prorocentraceae</taxon>
        <taxon>Prorocentrum</taxon>
    </lineage>
</organism>
<comment type="caution">
    <text evidence="1">The sequence shown here is derived from an EMBL/GenBank/DDBJ whole genome shotgun (WGS) entry which is preliminary data.</text>
</comment>
<name>A0ABN9QBV2_9DINO</name>
<dbReference type="SUPFAM" id="SSF53474">
    <property type="entry name" value="alpha/beta-Hydrolases"/>
    <property type="match status" value="1"/>
</dbReference>